<feature type="compositionally biased region" description="Low complexity" evidence="1">
    <location>
        <begin position="310"/>
        <end position="333"/>
    </location>
</feature>
<feature type="region of interest" description="Disordered" evidence="1">
    <location>
        <begin position="309"/>
        <end position="362"/>
    </location>
</feature>
<organism evidence="2 3">
    <name type="scientific">Tanacetum coccineum</name>
    <dbReference type="NCBI Taxonomy" id="301880"/>
    <lineage>
        <taxon>Eukaryota</taxon>
        <taxon>Viridiplantae</taxon>
        <taxon>Streptophyta</taxon>
        <taxon>Embryophyta</taxon>
        <taxon>Tracheophyta</taxon>
        <taxon>Spermatophyta</taxon>
        <taxon>Magnoliopsida</taxon>
        <taxon>eudicotyledons</taxon>
        <taxon>Gunneridae</taxon>
        <taxon>Pentapetalae</taxon>
        <taxon>asterids</taxon>
        <taxon>campanulids</taxon>
        <taxon>Asterales</taxon>
        <taxon>Asteraceae</taxon>
        <taxon>Asteroideae</taxon>
        <taxon>Anthemideae</taxon>
        <taxon>Anthemidinae</taxon>
        <taxon>Tanacetum</taxon>
    </lineage>
</organism>
<dbReference type="EMBL" id="BQNB010014195">
    <property type="protein sequence ID" value="GJT25200.1"/>
    <property type="molecule type" value="Genomic_DNA"/>
</dbReference>
<evidence type="ECO:0000313" key="2">
    <source>
        <dbReference type="EMBL" id="GJT25200.1"/>
    </source>
</evidence>
<keyword evidence="3" id="KW-1185">Reference proteome</keyword>
<feature type="compositionally biased region" description="Low complexity" evidence="1">
    <location>
        <begin position="690"/>
        <end position="699"/>
    </location>
</feature>
<dbReference type="Proteomes" id="UP001151760">
    <property type="component" value="Unassembled WGS sequence"/>
</dbReference>
<feature type="region of interest" description="Disordered" evidence="1">
    <location>
        <begin position="383"/>
        <end position="416"/>
    </location>
</feature>
<proteinExistence type="predicted"/>
<reference evidence="2" key="2">
    <citation type="submission" date="2022-01" db="EMBL/GenBank/DDBJ databases">
        <authorList>
            <person name="Yamashiro T."/>
            <person name="Shiraishi A."/>
            <person name="Satake H."/>
            <person name="Nakayama K."/>
        </authorList>
    </citation>
    <scope>NUCLEOTIDE SEQUENCE</scope>
</reference>
<feature type="compositionally biased region" description="Polar residues" evidence="1">
    <location>
        <begin position="1"/>
        <end position="20"/>
    </location>
</feature>
<accession>A0ABQ5CDT2</accession>
<feature type="compositionally biased region" description="Gly residues" evidence="1">
    <location>
        <begin position="668"/>
        <end position="689"/>
    </location>
</feature>
<feature type="region of interest" description="Disordered" evidence="1">
    <location>
        <begin position="663"/>
        <end position="705"/>
    </location>
</feature>
<comment type="caution">
    <text evidence="2">The sequence shown here is derived from an EMBL/GenBank/DDBJ whole genome shotgun (WGS) entry which is preliminary data.</text>
</comment>
<reference evidence="2" key="1">
    <citation type="journal article" date="2022" name="Int. J. Mol. Sci.">
        <title>Draft Genome of Tanacetum Coccineum: Genomic Comparison of Closely Related Tanacetum-Family Plants.</title>
        <authorList>
            <person name="Yamashiro T."/>
            <person name="Shiraishi A."/>
            <person name="Nakayama K."/>
            <person name="Satake H."/>
        </authorList>
    </citation>
    <scope>NUCLEOTIDE SEQUENCE</scope>
</reference>
<protein>
    <recommendedName>
        <fullName evidence="4">Reverse transcriptase domain-containing protein</fullName>
    </recommendedName>
</protein>
<evidence type="ECO:0008006" key="4">
    <source>
        <dbReference type="Google" id="ProtNLM"/>
    </source>
</evidence>
<name>A0ABQ5CDT2_9ASTR</name>
<sequence>MGVTLSGSQGLSSPEQTATGPNRLASPRVNGYLVKASSNPFTFYDSPLPGVNTPWDVMRIVCNPELMDVAEVVQSWYVVPTGRVIATVSIKVPTGRYIVPAGYIVPTGHRLDPPIPSSLLWLSLIFVKIMAASAITISSDSSDESVGSPPSRVILFGDIPTVIPSTSVVAPETSTIAPVISSAAPMVETTLIDSLEYITPLPATSPFLYTDSFEASDSYDGPLSQDPYVATVAHWRSRVTTHSPSPSDFPIAPVTTPPRTRRRVAILIRPGEAIPLGRPYRTRPNRPWRVMTARKRVGHLPAHRLAWRHVSSQSSDHRPSSSSSSSDSSPVHSIGLDAPDQAYSGSLTRDVSPRLGYPPRRAPRHSEAFRHWCAAPLSTLYPPTTSESSSGDSSERPLHSSSHSAGPSRKRCRSPVDFVPSSTPVMGSLAPTHADLLPPCKRFRDSYSSEASIEEDTKVDPIETKVDIELGIGDGDDVRDHVEIDPRDVRDDTEEYEADTSAGDTVEVGIDPMSAPIVEEEIVEPAREDSSDSSGTRDGIVRSFEDMPIDLDDAVRNFYHHMSEVRIDRIVGIETVQRRLENLKVRAMLDIERDRVNSLRLHMSLSQEEFRQVRRDRDDTRGRLRRTMTNTSFGMTSTAIEEMINQRVDAALEARRVNRDLRLWNGNNNGGGDGNGNGTGNGNNGGNNGDGNENRNVNGRGDRPGAREYTYQDFMKCQPLSFKGIEGVVGLIRWSEKIETVFHISNCPERYQVKYATCTFLDSALTWWNSHGESC</sequence>
<gene>
    <name evidence="2" type="ORF">Tco_0895137</name>
</gene>
<feature type="region of interest" description="Disordered" evidence="1">
    <location>
        <begin position="1"/>
        <end position="24"/>
    </location>
</feature>
<evidence type="ECO:0000256" key="1">
    <source>
        <dbReference type="SAM" id="MobiDB-lite"/>
    </source>
</evidence>
<evidence type="ECO:0000313" key="3">
    <source>
        <dbReference type="Proteomes" id="UP001151760"/>
    </source>
</evidence>